<gene>
    <name evidence="4" type="ORF">K8N75_10650</name>
</gene>
<dbReference type="RefSeq" id="WP_223792046.1">
    <property type="nucleotide sequence ID" value="NZ_JAIOUQ010000013.1"/>
</dbReference>
<dbReference type="InterPro" id="IPR051685">
    <property type="entry name" value="Ycf3/AcsC/BcsC/TPR_MFPF"/>
</dbReference>
<dbReference type="InterPro" id="IPR013105">
    <property type="entry name" value="TPR_2"/>
</dbReference>
<dbReference type="PROSITE" id="PS50293">
    <property type="entry name" value="TPR_REGION"/>
    <property type="match status" value="1"/>
</dbReference>
<keyword evidence="1" id="KW-0677">Repeat</keyword>
<dbReference type="SMART" id="SM00028">
    <property type="entry name" value="TPR"/>
    <property type="match status" value="4"/>
</dbReference>
<keyword evidence="2 3" id="KW-0802">TPR repeat</keyword>
<dbReference type="Proteomes" id="UP000825933">
    <property type="component" value="Unassembled WGS sequence"/>
</dbReference>
<protein>
    <submittedName>
        <fullName evidence="4">Tetratricopeptide repeat protein</fullName>
    </submittedName>
</protein>
<comment type="caution">
    <text evidence="4">The sequence shown here is derived from an EMBL/GenBank/DDBJ whole genome shotgun (WGS) entry which is preliminary data.</text>
</comment>
<dbReference type="SUPFAM" id="SSF48452">
    <property type="entry name" value="TPR-like"/>
    <property type="match status" value="1"/>
</dbReference>
<evidence type="ECO:0000256" key="2">
    <source>
        <dbReference type="ARBA" id="ARBA00022803"/>
    </source>
</evidence>
<feature type="repeat" description="TPR" evidence="3">
    <location>
        <begin position="40"/>
        <end position="73"/>
    </location>
</feature>
<reference evidence="5" key="1">
    <citation type="journal article" date="2022" name="Microbiol. Resour. Announc.">
        <title>Draft Genome Sequence of a Methanogenic Archaeon from West Spitsbergen Permafrost.</title>
        <authorList>
            <person name="Trubitsyn V."/>
            <person name="Rivkina E."/>
            <person name="Shcherbakova V."/>
        </authorList>
    </citation>
    <scope>NUCLEOTIDE SEQUENCE [LARGE SCALE GENOMIC DNA]</scope>
    <source>
        <strain evidence="5">VT</strain>
    </source>
</reference>
<feature type="repeat" description="TPR" evidence="3">
    <location>
        <begin position="6"/>
        <end position="39"/>
    </location>
</feature>
<evidence type="ECO:0000256" key="3">
    <source>
        <dbReference type="PROSITE-ProRule" id="PRU00339"/>
    </source>
</evidence>
<dbReference type="PANTHER" id="PTHR44943">
    <property type="entry name" value="CELLULOSE SYNTHASE OPERON PROTEIN C"/>
    <property type="match status" value="1"/>
</dbReference>
<sequence length="163" mass="19283">MSEQDVEMFYKQAMSYLGQGEIDKAIEFFDKALKLDDWYLPAWNDKGVALLEKKDYVQALNCFEKVVLLDPVSSMPLYNKGYVQLILENYSDSIETFDSFLEMYQNKDDFYKYALFLNGQAHYNLKEYKQAHESLEEAILHDKTFKEARELIIKVLNEEKKIK</sequence>
<dbReference type="InterPro" id="IPR011990">
    <property type="entry name" value="TPR-like_helical_dom_sf"/>
</dbReference>
<keyword evidence="5" id="KW-1185">Reference proteome</keyword>
<dbReference type="Pfam" id="PF07719">
    <property type="entry name" value="TPR_2"/>
    <property type="match status" value="1"/>
</dbReference>
<accession>A0A8T5V497</accession>
<dbReference type="Gene3D" id="1.25.40.10">
    <property type="entry name" value="Tetratricopeptide repeat domain"/>
    <property type="match status" value="1"/>
</dbReference>
<evidence type="ECO:0000256" key="1">
    <source>
        <dbReference type="ARBA" id="ARBA00022737"/>
    </source>
</evidence>
<dbReference type="AlphaFoldDB" id="A0A8T5V497"/>
<dbReference type="PROSITE" id="PS50005">
    <property type="entry name" value="TPR"/>
    <property type="match status" value="2"/>
</dbReference>
<dbReference type="EMBL" id="JAIOUQ010000013">
    <property type="protein sequence ID" value="MBZ2166495.1"/>
    <property type="molecule type" value="Genomic_DNA"/>
</dbReference>
<dbReference type="InterPro" id="IPR019734">
    <property type="entry name" value="TPR_rpt"/>
</dbReference>
<organism evidence="4 5">
    <name type="scientific">Methanobacterium spitsbergense</name>
    <dbReference type="NCBI Taxonomy" id="2874285"/>
    <lineage>
        <taxon>Archaea</taxon>
        <taxon>Methanobacteriati</taxon>
        <taxon>Methanobacteriota</taxon>
        <taxon>Methanomada group</taxon>
        <taxon>Methanobacteria</taxon>
        <taxon>Methanobacteriales</taxon>
        <taxon>Methanobacteriaceae</taxon>
        <taxon>Methanobacterium</taxon>
    </lineage>
</organism>
<evidence type="ECO:0000313" key="4">
    <source>
        <dbReference type="EMBL" id="MBZ2166495.1"/>
    </source>
</evidence>
<proteinExistence type="predicted"/>
<dbReference type="PANTHER" id="PTHR44943:SF8">
    <property type="entry name" value="TPR REPEAT-CONTAINING PROTEIN MJ0263"/>
    <property type="match status" value="1"/>
</dbReference>
<name>A0A8T5V497_9EURY</name>
<evidence type="ECO:0000313" key="5">
    <source>
        <dbReference type="Proteomes" id="UP000825933"/>
    </source>
</evidence>
<dbReference type="Pfam" id="PF00515">
    <property type="entry name" value="TPR_1"/>
    <property type="match status" value="1"/>
</dbReference>